<protein>
    <submittedName>
        <fullName evidence="1">Uncharacterized protein</fullName>
    </submittedName>
</protein>
<sequence length="90" mass="10430">MDPQLKLILDEIHLSKVEFGRQSDDHEAQWERRFSDLDKDRIARDQAVDARFDLLEAACGELQQLRVEHDLDERDARITALEAAVTDLGR</sequence>
<evidence type="ECO:0000313" key="1">
    <source>
        <dbReference type="EMBL" id="CAD6256358.1"/>
    </source>
</evidence>
<comment type="caution">
    <text evidence="1">The sequence shown here is derived from an EMBL/GenBank/DDBJ whole genome shotgun (WGS) entry which is preliminary data.</text>
</comment>
<keyword evidence="2" id="KW-1185">Reference proteome</keyword>
<gene>
    <name evidence="1" type="ORF">NCGR_LOCUS39866</name>
</gene>
<dbReference type="Proteomes" id="UP000604825">
    <property type="component" value="Unassembled WGS sequence"/>
</dbReference>
<dbReference type="EMBL" id="CAJGYO010000010">
    <property type="protein sequence ID" value="CAD6256358.1"/>
    <property type="molecule type" value="Genomic_DNA"/>
</dbReference>
<proteinExistence type="predicted"/>
<organism evidence="1 2">
    <name type="scientific">Miscanthus lutarioriparius</name>
    <dbReference type="NCBI Taxonomy" id="422564"/>
    <lineage>
        <taxon>Eukaryota</taxon>
        <taxon>Viridiplantae</taxon>
        <taxon>Streptophyta</taxon>
        <taxon>Embryophyta</taxon>
        <taxon>Tracheophyta</taxon>
        <taxon>Spermatophyta</taxon>
        <taxon>Magnoliopsida</taxon>
        <taxon>Liliopsida</taxon>
        <taxon>Poales</taxon>
        <taxon>Poaceae</taxon>
        <taxon>PACMAD clade</taxon>
        <taxon>Panicoideae</taxon>
        <taxon>Andropogonodae</taxon>
        <taxon>Andropogoneae</taxon>
        <taxon>Saccharinae</taxon>
        <taxon>Miscanthus</taxon>
    </lineage>
</organism>
<reference evidence="1" key="1">
    <citation type="submission" date="2020-10" db="EMBL/GenBank/DDBJ databases">
        <authorList>
            <person name="Han B."/>
            <person name="Lu T."/>
            <person name="Zhao Q."/>
            <person name="Huang X."/>
            <person name="Zhao Y."/>
        </authorList>
    </citation>
    <scope>NUCLEOTIDE SEQUENCE</scope>
</reference>
<evidence type="ECO:0000313" key="2">
    <source>
        <dbReference type="Proteomes" id="UP000604825"/>
    </source>
</evidence>
<accession>A0A811QJT6</accession>
<dbReference type="OrthoDB" id="693631at2759"/>
<dbReference type="AlphaFoldDB" id="A0A811QJT6"/>
<name>A0A811QJT6_9POAL</name>